<feature type="region of interest" description="Disordered" evidence="8">
    <location>
        <begin position="1"/>
        <end position="23"/>
    </location>
</feature>
<keyword evidence="11" id="KW-1185">Reference proteome</keyword>
<keyword evidence="6 7" id="KW-0472">Membrane</keyword>
<dbReference type="InterPro" id="IPR035906">
    <property type="entry name" value="MetI-like_sf"/>
</dbReference>
<comment type="subcellular location">
    <subcellularLocation>
        <location evidence="1 7">Cell membrane</location>
        <topology evidence="1 7">Multi-pass membrane protein</topology>
    </subcellularLocation>
</comment>
<dbReference type="RefSeq" id="WP_131899211.1">
    <property type="nucleotide sequence ID" value="NZ_SMKZ01000043.1"/>
</dbReference>
<evidence type="ECO:0000256" key="3">
    <source>
        <dbReference type="ARBA" id="ARBA00022475"/>
    </source>
</evidence>
<keyword evidence="3" id="KW-1003">Cell membrane</keyword>
<evidence type="ECO:0000313" key="10">
    <source>
        <dbReference type="EMBL" id="TDE01169.1"/>
    </source>
</evidence>
<dbReference type="Gene3D" id="1.10.3720.10">
    <property type="entry name" value="MetI-like"/>
    <property type="match status" value="1"/>
</dbReference>
<dbReference type="InterPro" id="IPR051393">
    <property type="entry name" value="ABC_transporter_permease"/>
</dbReference>
<gene>
    <name evidence="10" type="ORF">E1269_23690</name>
</gene>
<dbReference type="AlphaFoldDB" id="A0A4R5CLE5"/>
<reference evidence="10 11" key="1">
    <citation type="submission" date="2019-03" db="EMBL/GenBank/DDBJ databases">
        <title>Draft genome sequences of novel Actinobacteria.</title>
        <authorList>
            <person name="Sahin N."/>
            <person name="Ay H."/>
            <person name="Saygin H."/>
        </authorList>
    </citation>
    <scope>NUCLEOTIDE SEQUENCE [LARGE SCALE GENOMIC DNA]</scope>
    <source>
        <strain evidence="10 11">5K138</strain>
    </source>
</reference>
<evidence type="ECO:0000256" key="2">
    <source>
        <dbReference type="ARBA" id="ARBA00022448"/>
    </source>
</evidence>
<feature type="transmembrane region" description="Helical" evidence="7">
    <location>
        <begin position="93"/>
        <end position="114"/>
    </location>
</feature>
<feature type="transmembrane region" description="Helical" evidence="7">
    <location>
        <begin position="234"/>
        <end position="256"/>
    </location>
</feature>
<evidence type="ECO:0000256" key="6">
    <source>
        <dbReference type="ARBA" id="ARBA00023136"/>
    </source>
</evidence>
<evidence type="ECO:0000313" key="11">
    <source>
        <dbReference type="Proteomes" id="UP000294739"/>
    </source>
</evidence>
<evidence type="ECO:0000259" key="9">
    <source>
        <dbReference type="PROSITE" id="PS50928"/>
    </source>
</evidence>
<feature type="transmembrane region" description="Helical" evidence="7">
    <location>
        <begin position="29"/>
        <end position="55"/>
    </location>
</feature>
<proteinExistence type="inferred from homology"/>
<dbReference type="OrthoDB" id="9804439at2"/>
<evidence type="ECO:0000256" key="4">
    <source>
        <dbReference type="ARBA" id="ARBA00022692"/>
    </source>
</evidence>
<feature type="domain" description="ABC transmembrane type-1" evidence="9">
    <location>
        <begin position="89"/>
        <end position="303"/>
    </location>
</feature>
<evidence type="ECO:0000256" key="5">
    <source>
        <dbReference type="ARBA" id="ARBA00022989"/>
    </source>
</evidence>
<comment type="caution">
    <text evidence="10">The sequence shown here is derived from an EMBL/GenBank/DDBJ whole genome shotgun (WGS) entry which is preliminary data.</text>
</comment>
<dbReference type="CDD" id="cd06261">
    <property type="entry name" value="TM_PBP2"/>
    <property type="match status" value="1"/>
</dbReference>
<evidence type="ECO:0000256" key="7">
    <source>
        <dbReference type="RuleBase" id="RU363032"/>
    </source>
</evidence>
<feature type="transmembrane region" description="Helical" evidence="7">
    <location>
        <begin position="126"/>
        <end position="147"/>
    </location>
</feature>
<organism evidence="10 11">
    <name type="scientific">Jiangella asiatica</name>
    <dbReference type="NCBI Taxonomy" id="2530372"/>
    <lineage>
        <taxon>Bacteria</taxon>
        <taxon>Bacillati</taxon>
        <taxon>Actinomycetota</taxon>
        <taxon>Actinomycetes</taxon>
        <taxon>Jiangellales</taxon>
        <taxon>Jiangellaceae</taxon>
        <taxon>Jiangella</taxon>
    </lineage>
</organism>
<accession>A0A4R5CLE5</accession>
<keyword evidence="4 7" id="KW-0812">Transmembrane</keyword>
<sequence>MTTHIDVQPGIALQRPGARRPPQRRDGRLALVFLAPALFFYIGFLIIPLIGTLFLSFTDWEGFTFDQLRMTGLDNYRQMAGDDVFWAAVRHNLILVVAAAVLKTVIALALAIILDNNVRFARFFQTVYLMPAVVSLVVTGVVFSLALSPTLGFVNPLLDAIGLSSLTGDWLGDTGRALPTIVVVEVWHTFGLHMTILIASLAGIPGELRESARVDGATTWQEYRHIVIPMLRPAIGVVFLLAGIESFKIFATIYVMTRGGPSHATEVLSTWGFFQAFSANNVGYGSAIMVVLLLLTFALSVLQVRSNRRAQNDLA</sequence>
<comment type="similarity">
    <text evidence="7">Belongs to the binding-protein-dependent transport system permease family.</text>
</comment>
<dbReference type="PROSITE" id="PS50928">
    <property type="entry name" value="ABC_TM1"/>
    <property type="match status" value="1"/>
</dbReference>
<evidence type="ECO:0000256" key="8">
    <source>
        <dbReference type="SAM" id="MobiDB-lite"/>
    </source>
</evidence>
<feature type="transmembrane region" description="Helical" evidence="7">
    <location>
        <begin position="186"/>
        <end position="204"/>
    </location>
</feature>
<dbReference type="Proteomes" id="UP000294739">
    <property type="component" value="Unassembled WGS sequence"/>
</dbReference>
<dbReference type="PANTHER" id="PTHR30193:SF37">
    <property type="entry name" value="INNER MEMBRANE ABC TRANSPORTER PERMEASE PROTEIN YCJO"/>
    <property type="match status" value="1"/>
</dbReference>
<dbReference type="PANTHER" id="PTHR30193">
    <property type="entry name" value="ABC TRANSPORTER PERMEASE PROTEIN"/>
    <property type="match status" value="1"/>
</dbReference>
<dbReference type="InterPro" id="IPR000515">
    <property type="entry name" value="MetI-like"/>
</dbReference>
<dbReference type="GO" id="GO:0005886">
    <property type="term" value="C:plasma membrane"/>
    <property type="evidence" value="ECO:0007669"/>
    <property type="project" value="UniProtKB-SubCell"/>
</dbReference>
<keyword evidence="2 7" id="KW-0813">Transport</keyword>
<protein>
    <submittedName>
        <fullName evidence="10">Sugar ABC transporter permease</fullName>
    </submittedName>
</protein>
<dbReference type="GO" id="GO:0055085">
    <property type="term" value="P:transmembrane transport"/>
    <property type="evidence" value="ECO:0007669"/>
    <property type="project" value="InterPro"/>
</dbReference>
<feature type="transmembrane region" description="Helical" evidence="7">
    <location>
        <begin position="282"/>
        <end position="302"/>
    </location>
</feature>
<dbReference type="InParanoid" id="A0A4R5CLE5"/>
<evidence type="ECO:0000256" key="1">
    <source>
        <dbReference type="ARBA" id="ARBA00004651"/>
    </source>
</evidence>
<dbReference type="SUPFAM" id="SSF161098">
    <property type="entry name" value="MetI-like"/>
    <property type="match status" value="1"/>
</dbReference>
<dbReference type="Pfam" id="PF00528">
    <property type="entry name" value="BPD_transp_1"/>
    <property type="match status" value="1"/>
</dbReference>
<keyword evidence="5 7" id="KW-1133">Transmembrane helix</keyword>
<dbReference type="EMBL" id="SMKZ01000043">
    <property type="protein sequence ID" value="TDE01169.1"/>
    <property type="molecule type" value="Genomic_DNA"/>
</dbReference>
<name>A0A4R5CLE5_9ACTN</name>